<name>A0ABS6SXZ8_9RHOB</name>
<dbReference type="Proteomes" id="UP000756530">
    <property type="component" value="Unassembled WGS sequence"/>
</dbReference>
<organism evidence="2 3">
    <name type="scientific">Maritimibacter dapengensis</name>
    <dbReference type="NCBI Taxonomy" id="2836868"/>
    <lineage>
        <taxon>Bacteria</taxon>
        <taxon>Pseudomonadati</taxon>
        <taxon>Pseudomonadota</taxon>
        <taxon>Alphaproteobacteria</taxon>
        <taxon>Rhodobacterales</taxon>
        <taxon>Roseobacteraceae</taxon>
        <taxon>Maritimibacter</taxon>
    </lineage>
</organism>
<protein>
    <submittedName>
        <fullName evidence="2">Uncharacterized protein</fullName>
    </submittedName>
</protein>
<feature type="region of interest" description="Disordered" evidence="1">
    <location>
        <begin position="1"/>
        <end position="31"/>
    </location>
</feature>
<evidence type="ECO:0000313" key="3">
    <source>
        <dbReference type="Proteomes" id="UP000756530"/>
    </source>
</evidence>
<accession>A0ABS6SXZ8</accession>
<comment type="caution">
    <text evidence="2">The sequence shown here is derived from an EMBL/GenBank/DDBJ whole genome shotgun (WGS) entry which is preliminary data.</text>
</comment>
<sequence>MAATTPKNQKDVNVLRPSRASADTRRIKSRKRLPTLTSDEIEEFFKSADARNKNWRLAA</sequence>
<dbReference type="EMBL" id="JAHUZE010000001">
    <property type="protein sequence ID" value="MBV7377388.1"/>
    <property type="molecule type" value="Genomic_DNA"/>
</dbReference>
<proteinExistence type="predicted"/>
<evidence type="ECO:0000313" key="2">
    <source>
        <dbReference type="EMBL" id="MBV7377388.1"/>
    </source>
</evidence>
<keyword evidence="3" id="KW-1185">Reference proteome</keyword>
<gene>
    <name evidence="2" type="ORF">KJP28_00515</name>
</gene>
<reference evidence="2 3" key="1">
    <citation type="submission" date="2021-05" db="EMBL/GenBank/DDBJ databases">
        <title>Culturable bacteria isolated from Daya Bay.</title>
        <authorList>
            <person name="Zheng W."/>
            <person name="Yu S."/>
            <person name="Huang Y."/>
        </authorList>
    </citation>
    <scope>NUCLEOTIDE SEQUENCE [LARGE SCALE GENOMIC DNA]</scope>
    <source>
        <strain evidence="2 3">DP4N28-5</strain>
    </source>
</reference>
<dbReference type="RefSeq" id="WP_218390277.1">
    <property type="nucleotide sequence ID" value="NZ_JAHUZE010000001.1"/>
</dbReference>
<evidence type="ECO:0000256" key="1">
    <source>
        <dbReference type="SAM" id="MobiDB-lite"/>
    </source>
</evidence>